<dbReference type="Proteomes" id="UP000265768">
    <property type="component" value="Unassembled WGS sequence"/>
</dbReference>
<feature type="active site" description="Proton donor" evidence="3">
    <location>
        <position position="129"/>
    </location>
</feature>
<feature type="active site" description="Nucleophile" evidence="3">
    <location>
        <position position="236"/>
    </location>
</feature>
<gene>
    <name evidence="5" type="ORF">D5H75_39930</name>
</gene>
<dbReference type="GO" id="GO:0004553">
    <property type="term" value="F:hydrolase activity, hydrolyzing O-glycosyl compounds"/>
    <property type="evidence" value="ECO:0007669"/>
    <property type="project" value="InterPro"/>
</dbReference>
<sequence>MGLSGAMVLAPAPAAVERPGVAVDGARRDSPATAKPLCGASFAAENGETYQQALARLDARYGGLKAVRLFYGGLPQAWPGKLDGGTRPLVISFKAGPRVVSSGAHDTTLRAWFRAAPRDRDIYWTFYHEPEDDIARGEFTAADYRQAWKHLAALAREAANPRLRATLILMNWTLETASGRHWRDYYPGRDTIDVLAWDVYNYDTLAAKGRYLDPRTLLAQSIAVNRSENLPYGVAELGSHIAAGDDGTGRAAWLRQMTAHLSEHGALWALYFDLDWPSGDYRLNDPHGRAAWTDFCT</sequence>
<dbReference type="EMBL" id="QZEY01000034">
    <property type="protein sequence ID" value="RJL19961.1"/>
    <property type="molecule type" value="Genomic_DNA"/>
</dbReference>
<dbReference type="Gene3D" id="3.20.20.80">
    <property type="entry name" value="Glycosidases"/>
    <property type="match status" value="1"/>
</dbReference>
<evidence type="ECO:0000256" key="3">
    <source>
        <dbReference type="PROSITE-ProRule" id="PRU01100"/>
    </source>
</evidence>
<protein>
    <recommendedName>
        <fullName evidence="4">GH26 domain-containing protein</fullName>
    </recommendedName>
</protein>
<keyword evidence="2 3" id="KW-0326">Glycosidase</keyword>
<dbReference type="InterPro" id="IPR022790">
    <property type="entry name" value="GH26_dom"/>
</dbReference>
<reference evidence="5 6" key="1">
    <citation type="submission" date="2018-09" db="EMBL/GenBank/DDBJ databases">
        <title>YIM 75507 draft genome.</title>
        <authorList>
            <person name="Tang S."/>
            <person name="Feng Y."/>
        </authorList>
    </citation>
    <scope>NUCLEOTIDE SEQUENCE [LARGE SCALE GENOMIC DNA]</scope>
    <source>
        <strain evidence="5 6">YIM 75507</strain>
    </source>
</reference>
<feature type="domain" description="GH26" evidence="4">
    <location>
        <begin position="1"/>
        <end position="297"/>
    </location>
</feature>
<evidence type="ECO:0000313" key="6">
    <source>
        <dbReference type="Proteomes" id="UP000265768"/>
    </source>
</evidence>
<organism evidence="5 6">
    <name type="scientific">Bailinhaonella thermotolerans</name>
    <dbReference type="NCBI Taxonomy" id="1070861"/>
    <lineage>
        <taxon>Bacteria</taxon>
        <taxon>Bacillati</taxon>
        <taxon>Actinomycetota</taxon>
        <taxon>Actinomycetes</taxon>
        <taxon>Streptosporangiales</taxon>
        <taxon>Streptosporangiaceae</taxon>
        <taxon>Bailinhaonella</taxon>
    </lineage>
</organism>
<evidence type="ECO:0000259" key="4">
    <source>
        <dbReference type="PROSITE" id="PS51764"/>
    </source>
</evidence>
<proteinExistence type="inferred from homology"/>
<keyword evidence="1 3" id="KW-0378">Hydrolase</keyword>
<dbReference type="InterPro" id="IPR017853">
    <property type="entry name" value="GH"/>
</dbReference>
<accession>A0A3A4A049</accession>
<dbReference type="PROSITE" id="PS51764">
    <property type="entry name" value="GH26"/>
    <property type="match status" value="1"/>
</dbReference>
<evidence type="ECO:0000256" key="2">
    <source>
        <dbReference type="ARBA" id="ARBA00023295"/>
    </source>
</evidence>
<keyword evidence="6" id="KW-1185">Reference proteome</keyword>
<dbReference type="SUPFAM" id="SSF51445">
    <property type="entry name" value="(Trans)glycosidases"/>
    <property type="match status" value="1"/>
</dbReference>
<name>A0A3A4A049_9ACTN</name>
<evidence type="ECO:0000256" key="1">
    <source>
        <dbReference type="ARBA" id="ARBA00022801"/>
    </source>
</evidence>
<comment type="similarity">
    <text evidence="3">Belongs to the glycosyl hydrolase 26 family.</text>
</comment>
<evidence type="ECO:0000313" key="5">
    <source>
        <dbReference type="EMBL" id="RJL19961.1"/>
    </source>
</evidence>
<dbReference type="AlphaFoldDB" id="A0A3A4A049"/>
<comment type="caution">
    <text evidence="5">The sequence shown here is derived from an EMBL/GenBank/DDBJ whole genome shotgun (WGS) entry which is preliminary data.</text>
</comment>